<proteinExistence type="predicted"/>
<dbReference type="GO" id="GO:0051539">
    <property type="term" value="F:4 iron, 4 sulfur cluster binding"/>
    <property type="evidence" value="ECO:0007669"/>
    <property type="project" value="UniProtKB-KW"/>
</dbReference>
<feature type="domain" description="Histidine kinase" evidence="17">
    <location>
        <begin position="181"/>
        <end position="382"/>
    </location>
</feature>
<dbReference type="Gene3D" id="3.30.565.10">
    <property type="entry name" value="Histidine kinase-like ATPase, C-terminal domain"/>
    <property type="match status" value="1"/>
</dbReference>
<dbReference type="InterPro" id="IPR003594">
    <property type="entry name" value="HATPase_dom"/>
</dbReference>
<evidence type="ECO:0000256" key="2">
    <source>
        <dbReference type="ARBA" id="ARBA00001966"/>
    </source>
</evidence>
<keyword evidence="10 18" id="KW-0418">Kinase</keyword>
<dbReference type="Pfam" id="PF05384">
    <property type="entry name" value="DegS"/>
    <property type="match status" value="1"/>
</dbReference>
<dbReference type="Gene3D" id="1.20.5.1930">
    <property type="match status" value="1"/>
</dbReference>
<evidence type="ECO:0000256" key="13">
    <source>
        <dbReference type="ARBA" id="ARBA00023014"/>
    </source>
</evidence>
<evidence type="ECO:0000259" key="17">
    <source>
        <dbReference type="PROSITE" id="PS50109"/>
    </source>
</evidence>
<keyword evidence="11" id="KW-0408">Iron</keyword>
<evidence type="ECO:0000256" key="16">
    <source>
        <dbReference type="SAM" id="Coils"/>
    </source>
</evidence>
<dbReference type="InterPro" id="IPR004358">
    <property type="entry name" value="Sig_transdc_His_kin-like_C"/>
</dbReference>
<dbReference type="EC" id="2.7.13.3" evidence="4"/>
<keyword evidence="16" id="KW-0175">Coiled coil</keyword>
<sequence>MGPKYSNDNIKEIINDVIEEINDGKSKIFNISDKMRDDFEVSKQELKMIKAKLSEVIDEVDALEKIDKYMRIKLVEESKKTPNANQDFFKEVYEEALETRVKFITKQNEEKELILKRDVLERTLRDYIKSIEEAESAVNQINIALGYLQGNFFEILKDEDDNSKMLNEIKILEAQEVERRRIAREIHDGPAQYLANAMMRIDFCKVVVQKDLEKGIKELEDLKSNVKMALKEVRGIIYDLRPLSLEERGFNDAINELINMITQENNIEIHSFIEDFPKEIDKIIQISAYRIVQEILNNIKKHSKAKTVDLKVNYIGDYICIFVKDDGIGFNVRETLASTKRKGNCYGLLGIYERVKSLGGRVDIKSFEGDGVTFKIKLPICRKGWKNEKYN</sequence>
<evidence type="ECO:0000256" key="8">
    <source>
        <dbReference type="ARBA" id="ARBA00022679"/>
    </source>
</evidence>
<comment type="catalytic activity">
    <reaction evidence="1">
        <text>ATP + protein L-histidine = ADP + protein N-phospho-L-histidine.</text>
        <dbReference type="EC" id="2.7.13.3"/>
    </reaction>
</comment>
<dbReference type="InterPro" id="IPR005467">
    <property type="entry name" value="His_kinase_dom"/>
</dbReference>
<dbReference type="GO" id="GO:0046983">
    <property type="term" value="F:protein dimerization activity"/>
    <property type="evidence" value="ECO:0007669"/>
    <property type="project" value="InterPro"/>
</dbReference>
<keyword evidence="13" id="KW-0411">Iron-sulfur</keyword>
<evidence type="ECO:0000256" key="12">
    <source>
        <dbReference type="ARBA" id="ARBA00023012"/>
    </source>
</evidence>
<evidence type="ECO:0000256" key="3">
    <source>
        <dbReference type="ARBA" id="ARBA00004496"/>
    </source>
</evidence>
<gene>
    <name evidence="18" type="primary">degS_2</name>
    <name evidence="18" type="ORF">CTLFYP3_01495</name>
</gene>
<reference evidence="18" key="1">
    <citation type="submission" date="2019-11" db="EMBL/GenBank/DDBJ databases">
        <authorList>
            <person name="Feng L."/>
        </authorList>
    </citation>
    <scope>NUCLEOTIDE SEQUENCE</scope>
    <source>
        <strain evidence="18">CTertiumLFYP3</strain>
    </source>
</reference>
<dbReference type="RefSeq" id="WP_421755536.1">
    <property type="nucleotide sequence ID" value="NZ_CACRTO010000014.1"/>
</dbReference>
<protein>
    <recommendedName>
        <fullName evidence="5">Oxygen sensor histidine kinase NreB</fullName>
        <ecNumber evidence="4">2.7.13.3</ecNumber>
    </recommendedName>
    <alternativeName>
        <fullName evidence="15">Nitrogen regulation protein B</fullName>
    </alternativeName>
</protein>
<comment type="cofactor">
    <cofactor evidence="2">
        <name>[4Fe-4S] cluster</name>
        <dbReference type="ChEBI" id="CHEBI:49883"/>
    </cofactor>
</comment>
<evidence type="ECO:0000256" key="14">
    <source>
        <dbReference type="ARBA" id="ARBA00024827"/>
    </source>
</evidence>
<dbReference type="CDD" id="cd16917">
    <property type="entry name" value="HATPase_UhpB-NarQ-NarX-like"/>
    <property type="match status" value="1"/>
</dbReference>
<dbReference type="PANTHER" id="PTHR24421">
    <property type="entry name" value="NITRATE/NITRITE SENSOR PROTEIN NARX-RELATED"/>
    <property type="match status" value="1"/>
</dbReference>
<comment type="function">
    <text evidence="14">Member of the two-component regulatory system NreB/NreC involved in the control of dissimilatory nitrate/nitrite reduction in response to oxygen. NreB functions as a direct oxygen sensor histidine kinase which is autophosphorylated, in the absence of oxygen, probably at the conserved histidine residue, and transfers its phosphate group probably to a conserved aspartate residue of NreC. NreB/NreC activates the expression of the nitrate (narGHJI) and nitrite (nir) reductase operons, as well as the putative nitrate transporter gene narT.</text>
</comment>
<dbReference type="EMBL" id="CACRTO010000014">
    <property type="protein sequence ID" value="VYU10922.1"/>
    <property type="molecule type" value="Genomic_DNA"/>
</dbReference>
<dbReference type="Pfam" id="PF02518">
    <property type="entry name" value="HATPase_c"/>
    <property type="match status" value="1"/>
</dbReference>
<keyword evidence="8 18" id="KW-0808">Transferase</keyword>
<dbReference type="InterPro" id="IPR008595">
    <property type="entry name" value="DegS"/>
</dbReference>
<dbReference type="SMART" id="SM00387">
    <property type="entry name" value="HATPase_c"/>
    <property type="match status" value="1"/>
</dbReference>
<keyword evidence="6" id="KW-0004">4Fe-4S</keyword>
<evidence type="ECO:0000256" key="15">
    <source>
        <dbReference type="ARBA" id="ARBA00030800"/>
    </source>
</evidence>
<keyword evidence="12" id="KW-0902">Two-component regulatory system</keyword>
<dbReference type="InterPro" id="IPR036890">
    <property type="entry name" value="HATPase_C_sf"/>
</dbReference>
<keyword evidence="7" id="KW-0963">Cytoplasm</keyword>
<evidence type="ECO:0000256" key="1">
    <source>
        <dbReference type="ARBA" id="ARBA00000085"/>
    </source>
</evidence>
<feature type="coiled-coil region" evidence="16">
    <location>
        <begin position="117"/>
        <end position="175"/>
    </location>
</feature>
<dbReference type="InterPro" id="IPR011712">
    <property type="entry name" value="Sig_transdc_His_kin_sub3_dim/P"/>
</dbReference>
<accession>A0A6N3C4H5</accession>
<dbReference type="GO" id="GO:0046872">
    <property type="term" value="F:metal ion binding"/>
    <property type="evidence" value="ECO:0007669"/>
    <property type="project" value="UniProtKB-KW"/>
</dbReference>
<evidence type="ECO:0000256" key="5">
    <source>
        <dbReference type="ARBA" id="ARBA00017322"/>
    </source>
</evidence>
<keyword evidence="9" id="KW-0479">Metal-binding</keyword>
<dbReference type="Pfam" id="PF07730">
    <property type="entry name" value="HisKA_3"/>
    <property type="match status" value="1"/>
</dbReference>
<dbReference type="GO" id="GO:0005737">
    <property type="term" value="C:cytoplasm"/>
    <property type="evidence" value="ECO:0007669"/>
    <property type="project" value="UniProtKB-SubCell"/>
</dbReference>
<evidence type="ECO:0000256" key="9">
    <source>
        <dbReference type="ARBA" id="ARBA00022723"/>
    </source>
</evidence>
<dbReference type="GO" id="GO:0016020">
    <property type="term" value="C:membrane"/>
    <property type="evidence" value="ECO:0007669"/>
    <property type="project" value="InterPro"/>
</dbReference>
<dbReference type="InterPro" id="IPR050482">
    <property type="entry name" value="Sensor_HK_TwoCompSys"/>
</dbReference>
<dbReference type="PRINTS" id="PR00344">
    <property type="entry name" value="BCTRLSENSOR"/>
</dbReference>
<evidence type="ECO:0000256" key="11">
    <source>
        <dbReference type="ARBA" id="ARBA00023004"/>
    </source>
</evidence>
<organism evidence="18">
    <name type="scientific">Clostridium tertium</name>
    <dbReference type="NCBI Taxonomy" id="1559"/>
    <lineage>
        <taxon>Bacteria</taxon>
        <taxon>Bacillati</taxon>
        <taxon>Bacillota</taxon>
        <taxon>Clostridia</taxon>
        <taxon>Eubacteriales</taxon>
        <taxon>Clostridiaceae</taxon>
        <taxon>Clostridium</taxon>
    </lineage>
</organism>
<dbReference type="GO" id="GO:0000155">
    <property type="term" value="F:phosphorelay sensor kinase activity"/>
    <property type="evidence" value="ECO:0007669"/>
    <property type="project" value="InterPro"/>
</dbReference>
<evidence type="ECO:0000256" key="4">
    <source>
        <dbReference type="ARBA" id="ARBA00012438"/>
    </source>
</evidence>
<evidence type="ECO:0000256" key="10">
    <source>
        <dbReference type="ARBA" id="ARBA00022777"/>
    </source>
</evidence>
<dbReference type="PROSITE" id="PS50109">
    <property type="entry name" value="HIS_KIN"/>
    <property type="match status" value="1"/>
</dbReference>
<evidence type="ECO:0000256" key="6">
    <source>
        <dbReference type="ARBA" id="ARBA00022485"/>
    </source>
</evidence>
<dbReference type="SUPFAM" id="SSF55874">
    <property type="entry name" value="ATPase domain of HSP90 chaperone/DNA topoisomerase II/histidine kinase"/>
    <property type="match status" value="1"/>
</dbReference>
<evidence type="ECO:0000313" key="18">
    <source>
        <dbReference type="EMBL" id="VYU10922.1"/>
    </source>
</evidence>
<dbReference type="AlphaFoldDB" id="A0A6N3C4H5"/>
<dbReference type="PANTHER" id="PTHR24421:SF55">
    <property type="entry name" value="SENSOR HISTIDINE KINASE YDFH"/>
    <property type="match status" value="1"/>
</dbReference>
<comment type="subcellular location">
    <subcellularLocation>
        <location evidence="3">Cytoplasm</location>
    </subcellularLocation>
</comment>
<evidence type="ECO:0000256" key="7">
    <source>
        <dbReference type="ARBA" id="ARBA00022490"/>
    </source>
</evidence>
<name>A0A6N3C4H5_9CLOT</name>